<reference evidence="3" key="2">
    <citation type="submission" date="2020-09" db="EMBL/GenBank/DDBJ databases">
        <authorList>
            <person name="Sun Q."/>
            <person name="Zhou Y."/>
        </authorList>
    </citation>
    <scope>NUCLEOTIDE SEQUENCE</scope>
    <source>
        <strain evidence="3">CGMCC 1.16067</strain>
    </source>
</reference>
<evidence type="ECO:0000256" key="1">
    <source>
        <dbReference type="SAM" id="MobiDB-lite"/>
    </source>
</evidence>
<organism evidence="3 4">
    <name type="scientific">Marmoricola endophyticus</name>
    <dbReference type="NCBI Taxonomy" id="2040280"/>
    <lineage>
        <taxon>Bacteria</taxon>
        <taxon>Bacillati</taxon>
        <taxon>Actinomycetota</taxon>
        <taxon>Actinomycetes</taxon>
        <taxon>Propionibacteriales</taxon>
        <taxon>Nocardioidaceae</taxon>
        <taxon>Marmoricola</taxon>
    </lineage>
</organism>
<dbReference type="InterPro" id="IPR036104">
    <property type="entry name" value="BFN_sf"/>
</dbReference>
<dbReference type="PANTHER" id="PTHR15160:SF1">
    <property type="entry name" value="VON HIPPEL-LINDAU DISEASE TUMOR SUPPRESSOR"/>
    <property type="match status" value="1"/>
</dbReference>
<feature type="region of interest" description="Disordered" evidence="1">
    <location>
        <begin position="144"/>
        <end position="170"/>
    </location>
</feature>
<accession>A0A917F182</accession>
<proteinExistence type="predicted"/>
<dbReference type="Gene3D" id="3.10.690.10">
    <property type="entry name" value="Bifunctional nuclease domain"/>
    <property type="match status" value="1"/>
</dbReference>
<dbReference type="PROSITE" id="PS51658">
    <property type="entry name" value="BFN"/>
    <property type="match status" value="1"/>
</dbReference>
<dbReference type="EMBL" id="BMKQ01000001">
    <property type="protein sequence ID" value="GGF34828.1"/>
    <property type="molecule type" value="Genomic_DNA"/>
</dbReference>
<dbReference type="GO" id="GO:0004518">
    <property type="term" value="F:nuclease activity"/>
    <property type="evidence" value="ECO:0007669"/>
    <property type="project" value="InterPro"/>
</dbReference>
<sequence length="170" mass="18457">MREVEVVGVRVEMPSNTPIVLLRESGGERYLPIWIGAVEATAIAFAQQGVVPPRPLTHDLLKDVLDATGNDLAEIRITEVRDGVYFASLAFASGLEVSARPSDSIALALRTGTRIVCAEDLLEQTGIEVPDEQEDEVEKFREFLDQVTPEDFEPPEEPDGGGSAGPEPRS</sequence>
<evidence type="ECO:0000313" key="4">
    <source>
        <dbReference type="Proteomes" id="UP000649179"/>
    </source>
</evidence>
<evidence type="ECO:0000259" key="2">
    <source>
        <dbReference type="PROSITE" id="PS51658"/>
    </source>
</evidence>
<gene>
    <name evidence="3" type="ORF">GCM10011519_05360</name>
</gene>
<comment type="caution">
    <text evidence="3">The sequence shown here is derived from an EMBL/GenBank/DDBJ whole genome shotgun (WGS) entry which is preliminary data.</text>
</comment>
<dbReference type="InterPro" id="IPR003729">
    <property type="entry name" value="Bi_nuclease_dom"/>
</dbReference>
<protein>
    <recommendedName>
        <fullName evidence="2">BFN domain-containing protein</fullName>
    </recommendedName>
</protein>
<name>A0A917F182_9ACTN</name>
<dbReference type="PANTHER" id="PTHR15160">
    <property type="entry name" value="VON HIPPEL-LINDAU PROTEIN"/>
    <property type="match status" value="1"/>
</dbReference>
<reference evidence="3" key="1">
    <citation type="journal article" date="2014" name="Int. J. Syst. Evol. Microbiol.">
        <title>Complete genome sequence of Corynebacterium casei LMG S-19264T (=DSM 44701T), isolated from a smear-ripened cheese.</title>
        <authorList>
            <consortium name="US DOE Joint Genome Institute (JGI-PGF)"/>
            <person name="Walter F."/>
            <person name="Albersmeier A."/>
            <person name="Kalinowski J."/>
            <person name="Ruckert C."/>
        </authorList>
    </citation>
    <scope>NUCLEOTIDE SEQUENCE</scope>
    <source>
        <strain evidence="3">CGMCC 1.16067</strain>
    </source>
</reference>
<feature type="domain" description="BFN" evidence="2">
    <location>
        <begin position="1"/>
        <end position="129"/>
    </location>
</feature>
<keyword evidence="4" id="KW-1185">Reference proteome</keyword>
<dbReference type="SUPFAM" id="SSF103256">
    <property type="entry name" value="Hypothetical protein TM0160"/>
    <property type="match status" value="1"/>
</dbReference>
<dbReference type="RefSeq" id="WP_188777976.1">
    <property type="nucleotide sequence ID" value="NZ_BMKQ01000001.1"/>
</dbReference>
<feature type="compositionally biased region" description="Acidic residues" evidence="1">
    <location>
        <begin position="148"/>
        <end position="159"/>
    </location>
</feature>
<dbReference type="AlphaFoldDB" id="A0A917F182"/>
<evidence type="ECO:0000313" key="3">
    <source>
        <dbReference type="EMBL" id="GGF34828.1"/>
    </source>
</evidence>
<dbReference type="Proteomes" id="UP000649179">
    <property type="component" value="Unassembled WGS sequence"/>
</dbReference>
<dbReference type="Pfam" id="PF02577">
    <property type="entry name" value="BFN_dom"/>
    <property type="match status" value="1"/>
</dbReference>